<dbReference type="AlphaFoldDB" id="A0A1W0E385"/>
<sequence>MFILLIFLLNNVVKGATALNNCLNNDYYSSEDDRWGYDSKSESEIESENENENENENEGKNESYISTIKSHEFCYLQTQFDKIVMPKNQKLFLPQKTRFGVCTDFIKVNDTCLKSIEDVLAEDETICDAAYIKIHDSEENKAHTLLVTKSFDFCYLYFLENNSRKYDVETHDFIQDKALNNYFCPFFRYTFGKEGYGSGKWYPSYFLFKRIDPMQVEDEKITNYKIDKIKLIFRNTNIDMNAKQKYKEKSEKANKDDKMRLCIKKYCDKRDYVKEVEVEDKKERAKVYNEMEKYICFPVDFQEESELLKFLRGPETTKRFVKMAYYKKNLFQKEDKKPCQYDYDEDDKDEEIDDENELITLNDFILKEIHAED</sequence>
<evidence type="ECO:0000313" key="3">
    <source>
        <dbReference type="EMBL" id="OQS53693.1"/>
    </source>
</evidence>
<dbReference type="Proteomes" id="UP000192758">
    <property type="component" value="Unassembled WGS sequence"/>
</dbReference>
<feature type="compositionally biased region" description="Basic and acidic residues" evidence="1">
    <location>
        <begin position="32"/>
        <end position="43"/>
    </location>
</feature>
<evidence type="ECO:0000313" key="4">
    <source>
        <dbReference type="Proteomes" id="UP000192758"/>
    </source>
</evidence>
<proteinExistence type="predicted"/>
<feature type="region of interest" description="Disordered" evidence="1">
    <location>
        <begin position="32"/>
        <end position="60"/>
    </location>
</feature>
<keyword evidence="2" id="KW-0732">Signal</keyword>
<keyword evidence="4" id="KW-1185">Reference proteome</keyword>
<feature type="chain" id="PRO_5012190292" evidence="2">
    <location>
        <begin position="19"/>
        <end position="373"/>
    </location>
</feature>
<accession>A0A1W0E385</accession>
<feature type="signal peptide" evidence="2">
    <location>
        <begin position="1"/>
        <end position="18"/>
    </location>
</feature>
<comment type="caution">
    <text evidence="3">The sequence shown here is derived from an EMBL/GenBank/DDBJ whole genome shotgun (WGS) entry which is preliminary data.</text>
</comment>
<protein>
    <submittedName>
        <fullName evidence="3">Uncharacterized protein</fullName>
    </submittedName>
</protein>
<evidence type="ECO:0000256" key="1">
    <source>
        <dbReference type="SAM" id="MobiDB-lite"/>
    </source>
</evidence>
<evidence type="ECO:0000256" key="2">
    <source>
        <dbReference type="SAM" id="SignalP"/>
    </source>
</evidence>
<gene>
    <name evidence="3" type="ORF">EHP00_1540</name>
</gene>
<name>A0A1W0E385_9MICR</name>
<feature type="compositionally biased region" description="Acidic residues" evidence="1">
    <location>
        <begin position="44"/>
        <end position="56"/>
    </location>
</feature>
<dbReference type="VEuPathDB" id="MicrosporidiaDB:EHP00_1540"/>
<reference evidence="3 4" key="1">
    <citation type="journal article" date="2017" name="Environ. Microbiol.">
        <title>Decay of the glycolytic pathway and adaptation to intranuclear parasitism within Enterocytozoonidae microsporidia.</title>
        <authorList>
            <person name="Wiredu Boakye D."/>
            <person name="Jaroenlak P."/>
            <person name="Prachumwat A."/>
            <person name="Williams T.A."/>
            <person name="Bateman K.S."/>
            <person name="Itsathitphaisarn O."/>
            <person name="Sritunyalucksana K."/>
            <person name="Paszkiewicz K.H."/>
            <person name="Moore K.A."/>
            <person name="Stentiford G.D."/>
            <person name="Williams B.A."/>
        </authorList>
    </citation>
    <scope>NUCLEOTIDE SEQUENCE [LARGE SCALE GENOMIC DNA]</scope>
    <source>
        <strain evidence="3 4">TH1</strain>
    </source>
</reference>
<dbReference type="EMBL" id="MNPJ01000026">
    <property type="protein sequence ID" value="OQS53693.1"/>
    <property type="molecule type" value="Genomic_DNA"/>
</dbReference>
<organism evidence="3 4">
    <name type="scientific">Ecytonucleospora hepatopenaei</name>
    <dbReference type="NCBI Taxonomy" id="646526"/>
    <lineage>
        <taxon>Eukaryota</taxon>
        <taxon>Fungi</taxon>
        <taxon>Fungi incertae sedis</taxon>
        <taxon>Microsporidia</taxon>
        <taxon>Enterocytozoonidae</taxon>
        <taxon>Ecytonucleospora</taxon>
    </lineage>
</organism>